<feature type="transmembrane region" description="Helical" evidence="3">
    <location>
        <begin position="252"/>
        <end position="273"/>
    </location>
</feature>
<dbReference type="GO" id="GO:0036503">
    <property type="term" value="P:ERAD pathway"/>
    <property type="evidence" value="ECO:0007669"/>
    <property type="project" value="TreeGrafter"/>
</dbReference>
<dbReference type="Gene3D" id="1.10.287.110">
    <property type="entry name" value="DnaJ domain"/>
    <property type="match status" value="1"/>
</dbReference>
<dbReference type="Proteomes" id="UP000284403">
    <property type="component" value="Unassembled WGS sequence"/>
</dbReference>
<reference evidence="5 6" key="1">
    <citation type="journal article" date="2018" name="BMC Genomics">
        <title>Genomic comparison of Trypanosoma conorhini and Trypanosoma rangeli to Trypanosoma cruzi strains of high and low virulence.</title>
        <authorList>
            <person name="Bradwell K.R."/>
            <person name="Koparde V.N."/>
            <person name="Matveyev A.V."/>
            <person name="Serrano M.G."/>
            <person name="Alves J.M."/>
            <person name="Parikh H."/>
            <person name="Huang B."/>
            <person name="Lee V."/>
            <person name="Espinosa-Alvarez O."/>
            <person name="Ortiz P.A."/>
            <person name="Costa-Martins A.G."/>
            <person name="Teixeira M.M."/>
            <person name="Buck G.A."/>
        </authorList>
    </citation>
    <scope>NUCLEOTIDE SEQUENCE [LARGE SCALE GENOMIC DNA]</scope>
    <source>
        <strain evidence="5 6">025E</strain>
    </source>
</reference>
<dbReference type="PRINTS" id="PR00625">
    <property type="entry name" value="JDOMAIN"/>
</dbReference>
<comment type="caution">
    <text evidence="5">The sequence shown here is derived from an EMBL/GenBank/DDBJ whole genome shotgun (WGS) entry which is preliminary data.</text>
</comment>
<evidence type="ECO:0000313" key="5">
    <source>
        <dbReference type="EMBL" id="RNF16925.1"/>
    </source>
</evidence>
<dbReference type="AlphaFoldDB" id="A0A3R7L019"/>
<feature type="transmembrane region" description="Helical" evidence="3">
    <location>
        <begin position="279"/>
        <end position="300"/>
    </location>
</feature>
<dbReference type="GO" id="GO:0051787">
    <property type="term" value="F:misfolded protein binding"/>
    <property type="evidence" value="ECO:0007669"/>
    <property type="project" value="TreeGrafter"/>
</dbReference>
<feature type="transmembrane region" description="Helical" evidence="3">
    <location>
        <begin position="209"/>
        <end position="231"/>
    </location>
</feature>
<feature type="transmembrane region" description="Helical" evidence="3">
    <location>
        <begin position="320"/>
        <end position="341"/>
    </location>
</feature>
<evidence type="ECO:0000259" key="4">
    <source>
        <dbReference type="PROSITE" id="PS50076"/>
    </source>
</evidence>
<sequence length="545" mass="59524">MTDYYHCLGLSRDATGEQIRRNYHQLALEFHPDRAGAEGAERFKEIQSAYEVLSNPKKREIYDKFGAAALDNPFSDALMVQIGGFVIFCVMAVLVFILASMVVVFTAFIVSYVDGRLAARGVATVNDHSRSYWNYVKVFSPLFVVDIIVGVPALIGLIVAIVSFRIDAFFWTLLVLSLILISILVPVAKDANDKTALRGGNDFYLWRRWLAPLYIAVALYTLLCFITRLPTRRRYKSLKSNGNEGLWGYMKLSFFLALLRGLSLAAFSALIALRADEVITANYFVVLALPFYVFGALLLLEAVAYQISIQRVRGVSRSCCYNLVNFTALSTVLILALASISLVSKRLNDLDSVRHGNTGKVMSLALALVPAFVLLGSPSLRCCSFCAPCVGCGFRWAPAGATLPRVKDRGKTRNIKRVRQFPAANTGLGVKMVRMGRRGENVFLSKKAAGMTVDPVACSIGGTTRRRAATARAARLPATRGGSRMLTKPPASPAGLQRGGGGCKGQCEVLGGQGWSRSEQSVMPVFFFAFLCCVLFSSVMIACQG</sequence>
<proteinExistence type="predicted"/>
<feature type="transmembrane region" description="Helical" evidence="3">
    <location>
        <begin position="361"/>
        <end position="380"/>
    </location>
</feature>
<feature type="domain" description="J" evidence="4">
    <location>
        <begin position="3"/>
        <end position="66"/>
    </location>
</feature>
<dbReference type="InterPro" id="IPR036869">
    <property type="entry name" value="J_dom_sf"/>
</dbReference>
<feature type="region of interest" description="Disordered" evidence="2">
    <location>
        <begin position="479"/>
        <end position="499"/>
    </location>
</feature>
<dbReference type="PANTHER" id="PTHR44360">
    <property type="entry name" value="DNAJ HOMOLOG SUBFAMILY B MEMBER 9"/>
    <property type="match status" value="1"/>
</dbReference>
<gene>
    <name evidence="5" type="ORF">Tco025E_05080</name>
</gene>
<dbReference type="Pfam" id="PF00226">
    <property type="entry name" value="DnaJ"/>
    <property type="match status" value="1"/>
</dbReference>
<evidence type="ECO:0000313" key="6">
    <source>
        <dbReference type="Proteomes" id="UP000284403"/>
    </source>
</evidence>
<feature type="transmembrane region" description="Helical" evidence="3">
    <location>
        <begin position="85"/>
        <end position="110"/>
    </location>
</feature>
<feature type="transmembrane region" description="Helical" evidence="3">
    <location>
        <begin position="522"/>
        <end position="542"/>
    </location>
</feature>
<dbReference type="SUPFAM" id="SSF46565">
    <property type="entry name" value="Chaperone J-domain"/>
    <property type="match status" value="1"/>
</dbReference>
<dbReference type="GeneID" id="40318691"/>
<keyword evidence="1" id="KW-0143">Chaperone</keyword>
<evidence type="ECO:0000256" key="1">
    <source>
        <dbReference type="ARBA" id="ARBA00023186"/>
    </source>
</evidence>
<protein>
    <submittedName>
        <fullName evidence="5">Putative DnaJ chaperone protein</fullName>
    </submittedName>
</protein>
<dbReference type="PANTHER" id="PTHR44360:SF1">
    <property type="entry name" value="DNAJ HOMOLOG SUBFAMILY B MEMBER 9"/>
    <property type="match status" value="1"/>
</dbReference>
<dbReference type="RefSeq" id="XP_029227974.1">
    <property type="nucleotide sequence ID" value="XM_029371983.1"/>
</dbReference>
<dbReference type="GO" id="GO:0051087">
    <property type="term" value="F:protein-folding chaperone binding"/>
    <property type="evidence" value="ECO:0007669"/>
    <property type="project" value="TreeGrafter"/>
</dbReference>
<evidence type="ECO:0000256" key="2">
    <source>
        <dbReference type="SAM" id="MobiDB-lite"/>
    </source>
</evidence>
<keyword evidence="3" id="KW-1133">Transmembrane helix</keyword>
<dbReference type="InterPro" id="IPR018253">
    <property type="entry name" value="DnaJ_domain_CS"/>
</dbReference>
<dbReference type="PROSITE" id="PS00636">
    <property type="entry name" value="DNAJ_1"/>
    <property type="match status" value="1"/>
</dbReference>
<evidence type="ECO:0000256" key="3">
    <source>
        <dbReference type="SAM" id="Phobius"/>
    </source>
</evidence>
<dbReference type="GO" id="GO:0005783">
    <property type="term" value="C:endoplasmic reticulum"/>
    <property type="evidence" value="ECO:0007669"/>
    <property type="project" value="TreeGrafter"/>
</dbReference>
<dbReference type="SMART" id="SM00271">
    <property type="entry name" value="DnaJ"/>
    <property type="match status" value="1"/>
</dbReference>
<dbReference type="CDD" id="cd06257">
    <property type="entry name" value="DnaJ"/>
    <property type="match status" value="1"/>
</dbReference>
<feature type="transmembrane region" description="Helical" evidence="3">
    <location>
        <begin position="169"/>
        <end position="189"/>
    </location>
</feature>
<feature type="transmembrane region" description="Helical" evidence="3">
    <location>
        <begin position="138"/>
        <end position="162"/>
    </location>
</feature>
<name>A0A3R7L019_9TRYP</name>
<organism evidence="5 6">
    <name type="scientific">Trypanosoma conorhini</name>
    <dbReference type="NCBI Taxonomy" id="83891"/>
    <lineage>
        <taxon>Eukaryota</taxon>
        <taxon>Discoba</taxon>
        <taxon>Euglenozoa</taxon>
        <taxon>Kinetoplastea</taxon>
        <taxon>Metakinetoplastina</taxon>
        <taxon>Trypanosomatida</taxon>
        <taxon>Trypanosomatidae</taxon>
        <taxon>Trypanosoma</taxon>
    </lineage>
</organism>
<dbReference type="InterPro" id="IPR001623">
    <property type="entry name" value="DnaJ_domain"/>
</dbReference>
<dbReference type="InterPro" id="IPR051948">
    <property type="entry name" value="Hsp70_co-chaperone_J-domain"/>
</dbReference>
<keyword evidence="3" id="KW-0812">Transmembrane</keyword>
<dbReference type="OrthoDB" id="10250354at2759"/>
<accession>A0A3R7L019</accession>
<keyword evidence="3" id="KW-0472">Membrane</keyword>
<keyword evidence="6" id="KW-1185">Reference proteome</keyword>
<dbReference type="EMBL" id="MKKU01000278">
    <property type="protein sequence ID" value="RNF16925.1"/>
    <property type="molecule type" value="Genomic_DNA"/>
</dbReference>
<dbReference type="PROSITE" id="PS50076">
    <property type="entry name" value="DNAJ_2"/>
    <property type="match status" value="1"/>
</dbReference>